<evidence type="ECO:0000313" key="2">
    <source>
        <dbReference type="Proteomes" id="UP001292094"/>
    </source>
</evidence>
<keyword evidence="2" id="KW-1185">Reference proteome</keyword>
<sequence>MSVHERNVNFVSDCSPVVTHAPPLSQTALNFAPLLNNKPEVPVQAMSATLYGFRGTENEASREGGDLPKLSP</sequence>
<dbReference type="EMBL" id="JAWZYT010005903">
    <property type="protein sequence ID" value="KAK4289322.1"/>
    <property type="molecule type" value="Genomic_DNA"/>
</dbReference>
<proteinExistence type="predicted"/>
<accession>A0AAE1TL61</accession>
<organism evidence="1 2">
    <name type="scientific">Petrolisthes manimaculis</name>
    <dbReference type="NCBI Taxonomy" id="1843537"/>
    <lineage>
        <taxon>Eukaryota</taxon>
        <taxon>Metazoa</taxon>
        <taxon>Ecdysozoa</taxon>
        <taxon>Arthropoda</taxon>
        <taxon>Crustacea</taxon>
        <taxon>Multicrustacea</taxon>
        <taxon>Malacostraca</taxon>
        <taxon>Eumalacostraca</taxon>
        <taxon>Eucarida</taxon>
        <taxon>Decapoda</taxon>
        <taxon>Pleocyemata</taxon>
        <taxon>Anomura</taxon>
        <taxon>Galatheoidea</taxon>
        <taxon>Porcellanidae</taxon>
        <taxon>Petrolisthes</taxon>
    </lineage>
</organism>
<reference evidence="1" key="1">
    <citation type="submission" date="2023-11" db="EMBL/GenBank/DDBJ databases">
        <title>Genome assemblies of two species of porcelain crab, Petrolisthes cinctipes and Petrolisthes manimaculis (Anomura: Porcellanidae).</title>
        <authorList>
            <person name="Angst P."/>
        </authorList>
    </citation>
    <scope>NUCLEOTIDE SEQUENCE</scope>
    <source>
        <strain evidence="1">PB745_02</strain>
        <tissue evidence="1">Gill</tissue>
    </source>
</reference>
<evidence type="ECO:0000313" key="1">
    <source>
        <dbReference type="EMBL" id="KAK4289322.1"/>
    </source>
</evidence>
<dbReference type="Proteomes" id="UP001292094">
    <property type="component" value="Unassembled WGS sequence"/>
</dbReference>
<comment type="caution">
    <text evidence="1">The sequence shown here is derived from an EMBL/GenBank/DDBJ whole genome shotgun (WGS) entry which is preliminary data.</text>
</comment>
<protein>
    <submittedName>
        <fullName evidence="1">Uncharacterized protein</fullName>
    </submittedName>
</protein>
<dbReference type="AlphaFoldDB" id="A0AAE1TL61"/>
<name>A0AAE1TL61_9EUCA</name>
<gene>
    <name evidence="1" type="ORF">Pmani_037706</name>
</gene>